<dbReference type="EMBL" id="CP120631">
    <property type="protein sequence ID" value="WEW61880.1"/>
    <property type="molecule type" value="Genomic_DNA"/>
</dbReference>
<dbReference type="InterPro" id="IPR000873">
    <property type="entry name" value="AMP-dep_synth/lig_dom"/>
</dbReference>
<evidence type="ECO:0000256" key="4">
    <source>
        <dbReference type="ARBA" id="ARBA00029454"/>
    </source>
</evidence>
<reference evidence="6" key="1">
    <citation type="submission" date="2023-03" db="EMBL/GenBank/DDBJ databases">
        <title>Emydomyces testavorans Genome Sequence.</title>
        <authorList>
            <person name="Hoyer L."/>
        </authorList>
    </citation>
    <scope>NUCLEOTIDE SEQUENCE</scope>
    <source>
        <strain evidence="6">16-2883</strain>
    </source>
</reference>
<evidence type="ECO:0000256" key="2">
    <source>
        <dbReference type="ARBA" id="ARBA00022553"/>
    </source>
</evidence>
<dbReference type="GO" id="GO:0005737">
    <property type="term" value="C:cytoplasm"/>
    <property type="evidence" value="ECO:0007669"/>
    <property type="project" value="TreeGrafter"/>
</dbReference>
<dbReference type="GO" id="GO:0043041">
    <property type="term" value="P:amino acid activation for nonribosomal peptide biosynthetic process"/>
    <property type="evidence" value="ECO:0007669"/>
    <property type="project" value="TreeGrafter"/>
</dbReference>
<dbReference type="PANTHER" id="PTHR45527">
    <property type="entry name" value="NONRIBOSOMAL PEPTIDE SYNTHETASE"/>
    <property type="match status" value="1"/>
</dbReference>
<dbReference type="SUPFAM" id="SSF56801">
    <property type="entry name" value="Acetyl-CoA synthetase-like"/>
    <property type="match status" value="1"/>
</dbReference>
<keyword evidence="7" id="KW-1185">Reference proteome</keyword>
<keyword evidence="1" id="KW-0596">Phosphopantetheine</keyword>
<sequence>MQDLNLVYPRSPQERFQDSVSCDSPSLNIELLISQIYSDSTHIAPVCIHPDGDDVAYLIYTSGSTGLPKGTLQHKGILNMISQAEGRLNSQPGQRNAQMLSLGFDCCVTEVLSTLCFGAMLVLNDPENPMAHLARVDATMATPSLLATLDLAEYSNRKVITLAGEAVSQGLNDKWATGEP</sequence>
<evidence type="ECO:0000313" key="7">
    <source>
        <dbReference type="Proteomes" id="UP001219355"/>
    </source>
</evidence>
<organism evidence="6 7">
    <name type="scientific">Emydomyces testavorans</name>
    <dbReference type="NCBI Taxonomy" id="2070801"/>
    <lineage>
        <taxon>Eukaryota</taxon>
        <taxon>Fungi</taxon>
        <taxon>Dikarya</taxon>
        <taxon>Ascomycota</taxon>
        <taxon>Pezizomycotina</taxon>
        <taxon>Eurotiomycetes</taxon>
        <taxon>Eurotiomycetidae</taxon>
        <taxon>Onygenales</taxon>
        <taxon>Nannizziopsiaceae</taxon>
        <taxon>Emydomyces</taxon>
    </lineage>
</organism>
<evidence type="ECO:0000259" key="5">
    <source>
        <dbReference type="Pfam" id="PF00501"/>
    </source>
</evidence>
<dbReference type="Pfam" id="PF00501">
    <property type="entry name" value="AMP-binding"/>
    <property type="match status" value="1"/>
</dbReference>
<feature type="domain" description="AMP-dependent synthetase/ligase" evidence="5">
    <location>
        <begin position="48"/>
        <end position="172"/>
    </location>
</feature>
<dbReference type="GO" id="GO:0031177">
    <property type="term" value="F:phosphopantetheine binding"/>
    <property type="evidence" value="ECO:0007669"/>
    <property type="project" value="TreeGrafter"/>
</dbReference>
<dbReference type="InterPro" id="IPR042099">
    <property type="entry name" value="ANL_N_sf"/>
</dbReference>
<dbReference type="InterPro" id="IPR020845">
    <property type="entry name" value="AMP-binding_CS"/>
</dbReference>
<gene>
    <name evidence="6" type="primary">NRPS5</name>
    <name evidence="6" type="ORF">PRK78_007377</name>
</gene>
<protein>
    <submittedName>
        <fullName evidence="6">Nrps5 single domain, non-ribosomal peptide synthase-like protein</fullName>
    </submittedName>
</protein>
<dbReference type="PANTHER" id="PTHR45527:SF11">
    <property type="entry name" value="NONRIBOSOMAL PEPTIDE SYNTHETASE 5"/>
    <property type="match status" value="1"/>
</dbReference>
<dbReference type="Proteomes" id="UP001219355">
    <property type="component" value="Chromosome 5"/>
</dbReference>
<keyword evidence="2" id="KW-0597">Phosphoprotein</keyword>
<dbReference type="GO" id="GO:0016874">
    <property type="term" value="F:ligase activity"/>
    <property type="evidence" value="ECO:0007669"/>
    <property type="project" value="UniProtKB-KW"/>
</dbReference>
<evidence type="ECO:0000256" key="3">
    <source>
        <dbReference type="ARBA" id="ARBA00022598"/>
    </source>
</evidence>
<keyword evidence="3" id="KW-0436">Ligase</keyword>
<accession>A0AAF0DRX4</accession>
<comment type="similarity">
    <text evidence="4">Belongs to the NRP synthetase family.</text>
</comment>
<dbReference type="AlphaFoldDB" id="A0AAF0DRX4"/>
<dbReference type="GO" id="GO:0044550">
    <property type="term" value="P:secondary metabolite biosynthetic process"/>
    <property type="evidence" value="ECO:0007669"/>
    <property type="project" value="TreeGrafter"/>
</dbReference>
<dbReference type="Gene3D" id="3.40.50.12780">
    <property type="entry name" value="N-terminal domain of ligase-like"/>
    <property type="match status" value="1"/>
</dbReference>
<proteinExistence type="inferred from homology"/>
<name>A0AAF0DRX4_9EURO</name>
<dbReference type="PROSITE" id="PS00455">
    <property type="entry name" value="AMP_BINDING"/>
    <property type="match status" value="1"/>
</dbReference>
<evidence type="ECO:0000256" key="1">
    <source>
        <dbReference type="ARBA" id="ARBA00022450"/>
    </source>
</evidence>
<evidence type="ECO:0000313" key="6">
    <source>
        <dbReference type="EMBL" id="WEW61880.1"/>
    </source>
</evidence>